<dbReference type="Gene3D" id="3.30.70.120">
    <property type="match status" value="1"/>
</dbReference>
<accession>A0A974BL70</accession>
<dbReference type="SUPFAM" id="SSF54913">
    <property type="entry name" value="GlnB-like"/>
    <property type="match status" value="1"/>
</dbReference>
<organism evidence="1 2">
    <name type="scientific">Sedimentibacter hydroxybenzoicus DSM 7310</name>
    <dbReference type="NCBI Taxonomy" id="1123245"/>
    <lineage>
        <taxon>Bacteria</taxon>
        <taxon>Bacillati</taxon>
        <taxon>Bacillota</taxon>
        <taxon>Tissierellia</taxon>
        <taxon>Sedimentibacter</taxon>
    </lineage>
</organism>
<evidence type="ECO:0008006" key="3">
    <source>
        <dbReference type="Google" id="ProtNLM"/>
    </source>
</evidence>
<protein>
    <recommendedName>
        <fullName evidence="3">Nitrogen regulatory protein P-II family</fullName>
    </recommendedName>
</protein>
<evidence type="ECO:0000313" key="2">
    <source>
        <dbReference type="Proteomes" id="UP000611629"/>
    </source>
</evidence>
<name>A0A974BL70_SEDHY</name>
<keyword evidence="2" id="KW-1185">Reference proteome</keyword>
<gene>
    <name evidence="1" type="ORF">HZF24_14670</name>
</gene>
<dbReference type="EMBL" id="JACBNQ010000020">
    <property type="protein sequence ID" value="NYB75389.1"/>
    <property type="molecule type" value="Genomic_DNA"/>
</dbReference>
<dbReference type="AlphaFoldDB" id="A0A974BL70"/>
<dbReference type="Proteomes" id="UP000611629">
    <property type="component" value="Unassembled WGS sequence"/>
</dbReference>
<dbReference type="InterPro" id="IPR015867">
    <property type="entry name" value="N-reg_PII/ATP_PRibTrfase_C"/>
</dbReference>
<reference evidence="1" key="1">
    <citation type="submission" date="2020-07" db="EMBL/GenBank/DDBJ databases">
        <title>Genomic analysis of a strain of Sedimentibacter Hydroxybenzoicus DSM7310.</title>
        <authorList>
            <person name="Ma S."/>
        </authorList>
    </citation>
    <scope>NUCLEOTIDE SEQUENCE</scope>
    <source>
        <strain evidence="1">DSM 7310</strain>
    </source>
</reference>
<evidence type="ECO:0000313" key="1">
    <source>
        <dbReference type="EMBL" id="NYB75389.1"/>
    </source>
</evidence>
<comment type="caution">
    <text evidence="1">The sequence shown here is derived from an EMBL/GenBank/DDBJ whole genome shotgun (WGS) entry which is preliminary data.</text>
</comment>
<sequence length="112" mass="12426">MELLMVILKKVELVDDIMHKLAESGVRGGTIIDGAGMAKSLVNMNDLPMFGMLRYIISDEEKLKSKILLFALKEEQVTEVKDKIKEVIGDLSEPNTGIMFTIPIKNAEGFGE</sequence>
<proteinExistence type="predicted"/>
<dbReference type="InterPro" id="IPR011322">
    <property type="entry name" value="N-reg_PII-like_a/b"/>
</dbReference>